<evidence type="ECO:0000256" key="8">
    <source>
        <dbReference type="ARBA" id="ARBA00023136"/>
    </source>
</evidence>
<dbReference type="InterPro" id="IPR003593">
    <property type="entry name" value="AAA+_ATPase"/>
</dbReference>
<dbReference type="InterPro" id="IPR050206">
    <property type="entry name" value="FtsK/SpoIIIE/SftA"/>
</dbReference>
<dbReference type="InterPro" id="IPR023837">
    <property type="entry name" value="EccCb-like_Actinobacteria"/>
</dbReference>
<dbReference type="PANTHER" id="PTHR22683">
    <property type="entry name" value="SPORULATION PROTEIN RELATED"/>
    <property type="match status" value="1"/>
</dbReference>
<proteinExistence type="predicted"/>
<dbReference type="GO" id="GO:0003677">
    <property type="term" value="F:DNA binding"/>
    <property type="evidence" value="ECO:0007669"/>
    <property type="project" value="InterPro"/>
</dbReference>
<dbReference type="InterPro" id="IPR027417">
    <property type="entry name" value="P-loop_NTPase"/>
</dbReference>
<keyword evidence="7 11" id="KW-1133">Transmembrane helix</keyword>
<feature type="domain" description="FtsK" evidence="12">
    <location>
        <begin position="823"/>
        <end position="1013"/>
    </location>
</feature>
<evidence type="ECO:0000313" key="14">
    <source>
        <dbReference type="Proteomes" id="UP000642070"/>
    </source>
</evidence>
<dbReference type="RefSeq" id="WP_190247691.1">
    <property type="nucleotide sequence ID" value="NZ_BMPI01000001.1"/>
</dbReference>
<comment type="subcellular location">
    <subcellularLocation>
        <location evidence="1">Cell membrane</location>
        <topology evidence="1">Multi-pass membrane protein</topology>
    </subcellularLocation>
</comment>
<evidence type="ECO:0000256" key="7">
    <source>
        <dbReference type="ARBA" id="ARBA00022989"/>
    </source>
</evidence>
<evidence type="ECO:0000259" key="12">
    <source>
        <dbReference type="PROSITE" id="PS50901"/>
    </source>
</evidence>
<reference evidence="13" key="2">
    <citation type="submission" date="2020-09" db="EMBL/GenBank/DDBJ databases">
        <authorList>
            <person name="Sun Q."/>
            <person name="Ohkuma M."/>
        </authorList>
    </citation>
    <scope>NUCLEOTIDE SEQUENCE</scope>
    <source>
        <strain evidence="13">JCM 19831</strain>
    </source>
</reference>
<dbReference type="Pfam" id="PF01580">
    <property type="entry name" value="FtsK_SpoIIIE"/>
    <property type="match status" value="3"/>
</dbReference>
<feature type="region of interest" description="Disordered" evidence="10">
    <location>
        <begin position="1"/>
        <end position="31"/>
    </location>
</feature>
<dbReference type="PROSITE" id="PS50901">
    <property type="entry name" value="FTSK"/>
    <property type="match status" value="3"/>
</dbReference>
<evidence type="ECO:0000256" key="10">
    <source>
        <dbReference type="SAM" id="MobiDB-lite"/>
    </source>
</evidence>
<dbReference type="InterPro" id="IPR002543">
    <property type="entry name" value="FtsK_dom"/>
</dbReference>
<dbReference type="InterPro" id="IPR023836">
    <property type="entry name" value="EccCa-like_Actinobacteria"/>
</dbReference>
<sequence length="1328" mass="145916">MSATMQLARAPRRPAPQIDKGEFPLQEPPTLPESVGGGGAGLNMLFYLPMMAGSAAMMLMFYSFSGMRSLNNPMMLIAGGIMLVAFLIMGVAWGVRSGMERKGRLKGERRDYLRYLGQVRRQVRSSLDKQRTSVLFTHPEPARLWAVVPTDRLWERRANHADFAEVRIGLGQQRLALELAAPQTKPVEDLEPLCASGLRRFLRAYTTIEEMPVAVYLRGFAKISLDGDPVTNRALVRAMLAQLATFHAPDDLRITVYAAADRLRHWDWVKWLPHAQHPDEADAVGSARMVCDTLSDLDRMLGGKALDERGRFEVGAAPTSTEPFLVVVLDDAPLPSTARLAGPGYRNVIAIDVDRSLPWDGAATTLRLRIRGEQVERVSLTRAGEEESVTIGRPDQLSLVRARALARLMAPYRLGAAARASDATAVTADLASLLGVAELRSMEPQALWQTRSPWEQLRVPIGVNERGRPVELDIKESAQGGMGPHGILIGATGSGKSELIRTIVLALAMTHSSEALNMVLVDFKGGATFLGLDGLPHVSALITNLADELPLVDRMQDALQGELVRRQELLRRHGFTSRHEYERSRATGAALAPLPTLVIIVDEFGELLASKSEFGELFMMIGRLGRSLGVHLLLASQRFEEGRIHTLETHLSYRIGLRMYSGMESRGVIGTTDCYDQPLTPGTGYLRTDTTTLVKFRGAYVSGPCPLPGRRRARPAGETRVLPFEAGYVVPFHRPDRDEEPTDGPAEPQDAPATETVLQVIVDRLRDAGPPAHRVWLPPLDDPATLDQLLPALTVDPARGFGAPYGNLRVPVGLVDRPYDQRRDPLIADLEGGKGHVAVVGAPRTGKSTLLRTLITALALTHTPVEVQFYILDFGGGGLASLADLPHVGSVAQRRDRERVTRTVVEVLGLLAAREAMFNQHGVESMAAYRRQRALGQVDDPYGDVFLVIDGWYTLRQEYEALEDSLQDIASRGLTYGVHLVVGAGRWSEIRPWLRDVLQTRLELRLGDPMESEIDFRKARDVPQIPGRGMTPSQYHYLTAIPRIDGLSTVEDLAEGQAALAAAVRDHWSGPVAPPVRLLPRQLDVDELPPPEGDLRVAFGVDDQTLQPVWHDFSVTPHLIAFGDHQSGKSNLLRLFLRAITTRFTPEEARVLVVDPRRRLQDLLPPAYQIGYVLSGEQLKETLAQVAPVLRERVPRPEITPDRLPSRDWWSGPRIFVLIDDHELVATGLINPAEALVGLLAQGTEIGLHVVVARSTSGGMRAMNDQVLRRMWDLGTPGLLFSCPRDEYAFLGGTKPLTLPPGRAQWISRFSGTALVQAGLMPPGPGAS</sequence>
<gene>
    <name evidence="13" type="ORF">GCM10007977_001550</name>
</gene>
<evidence type="ECO:0000256" key="6">
    <source>
        <dbReference type="ARBA" id="ARBA00022840"/>
    </source>
</evidence>
<dbReference type="Gene3D" id="3.40.50.300">
    <property type="entry name" value="P-loop containing nucleotide triphosphate hydrolases"/>
    <property type="match status" value="4"/>
</dbReference>
<feature type="transmembrane region" description="Helical" evidence="11">
    <location>
        <begin position="44"/>
        <end position="64"/>
    </location>
</feature>
<keyword evidence="8 11" id="KW-0472">Membrane</keyword>
<keyword evidence="5 9" id="KW-0547">Nucleotide-binding</keyword>
<accession>A0A917SZV7</accession>
<feature type="binding site" evidence="9">
    <location>
        <begin position="841"/>
        <end position="848"/>
    </location>
    <ligand>
        <name>ATP</name>
        <dbReference type="ChEBI" id="CHEBI:30616"/>
    </ligand>
</feature>
<protein>
    <submittedName>
        <fullName evidence="13">Type VII secretion protein EccC</fullName>
    </submittedName>
</protein>
<feature type="binding site" evidence="9">
    <location>
        <begin position="1123"/>
        <end position="1130"/>
    </location>
    <ligand>
        <name>ATP</name>
        <dbReference type="ChEBI" id="CHEBI:30616"/>
    </ligand>
</feature>
<dbReference type="SMART" id="SM00382">
    <property type="entry name" value="AAA"/>
    <property type="match status" value="3"/>
</dbReference>
<evidence type="ECO:0000256" key="3">
    <source>
        <dbReference type="ARBA" id="ARBA00022692"/>
    </source>
</evidence>
<name>A0A917SZV7_9ACTN</name>
<comment type="caution">
    <text evidence="13">The sequence shown here is derived from an EMBL/GenBank/DDBJ whole genome shotgun (WGS) entry which is preliminary data.</text>
</comment>
<feature type="transmembrane region" description="Helical" evidence="11">
    <location>
        <begin position="76"/>
        <end position="95"/>
    </location>
</feature>
<dbReference type="Proteomes" id="UP000642070">
    <property type="component" value="Unassembled WGS sequence"/>
</dbReference>
<dbReference type="NCBIfam" id="TIGR03925">
    <property type="entry name" value="T7SS_EccC_b"/>
    <property type="match status" value="1"/>
</dbReference>
<evidence type="ECO:0000256" key="9">
    <source>
        <dbReference type="PROSITE-ProRule" id="PRU00289"/>
    </source>
</evidence>
<feature type="domain" description="FtsK" evidence="12">
    <location>
        <begin position="467"/>
        <end position="666"/>
    </location>
</feature>
<reference evidence="13" key="1">
    <citation type="journal article" date="2014" name="Int. J. Syst. Evol. Microbiol.">
        <title>Complete genome sequence of Corynebacterium casei LMG S-19264T (=DSM 44701T), isolated from a smear-ripened cheese.</title>
        <authorList>
            <consortium name="US DOE Joint Genome Institute (JGI-PGF)"/>
            <person name="Walter F."/>
            <person name="Albersmeier A."/>
            <person name="Kalinowski J."/>
            <person name="Ruckert C."/>
        </authorList>
    </citation>
    <scope>NUCLEOTIDE SEQUENCE</scope>
    <source>
        <strain evidence="13">JCM 19831</strain>
    </source>
</reference>
<organism evidence="13 14">
    <name type="scientific">Dactylosporangium sucinum</name>
    <dbReference type="NCBI Taxonomy" id="1424081"/>
    <lineage>
        <taxon>Bacteria</taxon>
        <taxon>Bacillati</taxon>
        <taxon>Actinomycetota</taxon>
        <taxon>Actinomycetes</taxon>
        <taxon>Micromonosporales</taxon>
        <taxon>Micromonosporaceae</taxon>
        <taxon>Dactylosporangium</taxon>
    </lineage>
</organism>
<dbReference type="GO" id="GO:0005524">
    <property type="term" value="F:ATP binding"/>
    <property type="evidence" value="ECO:0007669"/>
    <property type="project" value="UniProtKB-UniRule"/>
</dbReference>
<dbReference type="EMBL" id="BMPI01000001">
    <property type="protein sequence ID" value="GGM03885.1"/>
    <property type="molecule type" value="Genomic_DNA"/>
</dbReference>
<evidence type="ECO:0000256" key="4">
    <source>
        <dbReference type="ARBA" id="ARBA00022737"/>
    </source>
</evidence>
<keyword evidence="14" id="KW-1185">Reference proteome</keyword>
<evidence type="ECO:0000256" key="5">
    <source>
        <dbReference type="ARBA" id="ARBA00022741"/>
    </source>
</evidence>
<evidence type="ECO:0000256" key="1">
    <source>
        <dbReference type="ARBA" id="ARBA00004651"/>
    </source>
</evidence>
<feature type="binding site" evidence="9">
    <location>
        <begin position="490"/>
        <end position="497"/>
    </location>
    <ligand>
        <name>ATP</name>
        <dbReference type="ChEBI" id="CHEBI:30616"/>
    </ligand>
</feature>
<dbReference type="GO" id="GO:0005886">
    <property type="term" value="C:plasma membrane"/>
    <property type="evidence" value="ECO:0007669"/>
    <property type="project" value="UniProtKB-SubCell"/>
</dbReference>
<evidence type="ECO:0000256" key="2">
    <source>
        <dbReference type="ARBA" id="ARBA00022475"/>
    </source>
</evidence>
<dbReference type="PANTHER" id="PTHR22683:SF1">
    <property type="entry name" value="TYPE VII SECRETION SYSTEM PROTEIN ESSC"/>
    <property type="match status" value="1"/>
</dbReference>
<keyword evidence="3 11" id="KW-0812">Transmembrane</keyword>
<keyword evidence="4" id="KW-0677">Repeat</keyword>
<feature type="region of interest" description="Disordered" evidence="10">
    <location>
        <begin position="732"/>
        <end position="753"/>
    </location>
</feature>
<evidence type="ECO:0000313" key="13">
    <source>
        <dbReference type="EMBL" id="GGM03885.1"/>
    </source>
</evidence>
<keyword evidence="6 9" id="KW-0067">ATP-binding</keyword>
<feature type="domain" description="FtsK" evidence="12">
    <location>
        <begin position="1106"/>
        <end position="1287"/>
    </location>
</feature>
<dbReference type="NCBIfam" id="TIGR03924">
    <property type="entry name" value="T7SS_EccC_a"/>
    <property type="match status" value="1"/>
</dbReference>
<dbReference type="SUPFAM" id="SSF52540">
    <property type="entry name" value="P-loop containing nucleoside triphosphate hydrolases"/>
    <property type="match status" value="3"/>
</dbReference>
<evidence type="ECO:0000256" key="11">
    <source>
        <dbReference type="SAM" id="Phobius"/>
    </source>
</evidence>
<keyword evidence="2" id="KW-1003">Cell membrane</keyword>